<dbReference type="eggNOG" id="ENOG50331ZI">
    <property type="taxonomic scope" value="Bacteria"/>
</dbReference>
<protein>
    <submittedName>
        <fullName evidence="2">Phospholipase</fullName>
    </submittedName>
</protein>
<keyword evidence="1" id="KW-0812">Transmembrane</keyword>
<accession>A0A1P8EMH8</accession>
<gene>
    <name evidence="2" type="ORF">BEN76_15970</name>
</gene>
<proteinExistence type="predicted"/>
<keyword evidence="1" id="KW-0472">Membrane</keyword>
<evidence type="ECO:0000313" key="2">
    <source>
        <dbReference type="EMBL" id="APV37417.1"/>
    </source>
</evidence>
<feature type="transmembrane region" description="Helical" evidence="1">
    <location>
        <begin position="52"/>
        <end position="73"/>
    </location>
</feature>
<name>A0A1P8EMH8_9GAMM</name>
<feature type="transmembrane region" description="Helical" evidence="1">
    <location>
        <begin position="182"/>
        <end position="203"/>
    </location>
</feature>
<feature type="transmembrane region" description="Helical" evidence="1">
    <location>
        <begin position="228"/>
        <end position="250"/>
    </location>
</feature>
<evidence type="ECO:0000313" key="3">
    <source>
        <dbReference type="Proteomes" id="UP000185674"/>
    </source>
</evidence>
<dbReference type="KEGG" id="asol:BEN76_15970"/>
<evidence type="ECO:0000256" key="1">
    <source>
        <dbReference type="SAM" id="Phobius"/>
    </source>
</evidence>
<dbReference type="Pfam" id="PF13803">
    <property type="entry name" value="DUF4184"/>
    <property type="match status" value="1"/>
</dbReference>
<keyword evidence="1" id="KW-1133">Transmembrane helix</keyword>
<dbReference type="STRING" id="487316.BEN76_15970"/>
<organism evidence="2 3">
    <name type="scientific">Acinetobacter soli</name>
    <dbReference type="NCBI Taxonomy" id="487316"/>
    <lineage>
        <taxon>Bacteria</taxon>
        <taxon>Pseudomonadati</taxon>
        <taxon>Pseudomonadota</taxon>
        <taxon>Gammaproteobacteria</taxon>
        <taxon>Moraxellales</taxon>
        <taxon>Moraxellaceae</taxon>
        <taxon>Acinetobacter</taxon>
    </lineage>
</organism>
<dbReference type="InterPro" id="IPR025238">
    <property type="entry name" value="DUF4184"/>
</dbReference>
<dbReference type="EMBL" id="CP016896">
    <property type="protein sequence ID" value="APV37417.1"/>
    <property type="molecule type" value="Genomic_DNA"/>
</dbReference>
<dbReference type="AlphaFoldDB" id="A0A1P8EMH8"/>
<feature type="transmembrane region" description="Helical" evidence="1">
    <location>
        <begin position="148"/>
        <end position="170"/>
    </location>
</feature>
<sequence length="258" mass="29432">MPFTLSHAILAPPIAKLSGQRLPVAALAIGCMTPDLFRLFTNASLTISHEWSGMIVPNLLVGLFFCAVWYVLYRPFIYRWLSLHDPLNLNTLDRTCGFLIGCVVSVLIGAATHIIWDGFTHADFRTFVFQDALSREISILGYHTHVHMLMQIGTSVVTLPILIWMCLHYFKQHQQTRLVPRLIQRFCWTAFIFSILSGLYWVMGYAEPLSLDSWKAETYDHVGKSINYFFRGFLGSMALWSIVFLAWIGFSTQPDSQS</sequence>
<feature type="transmembrane region" description="Helical" evidence="1">
    <location>
        <begin position="94"/>
        <end position="116"/>
    </location>
</feature>
<dbReference type="RefSeq" id="WP_076033506.1">
    <property type="nucleotide sequence ID" value="NZ_CP016896.1"/>
</dbReference>
<reference evidence="2 3" key="1">
    <citation type="submission" date="2016-08" db="EMBL/GenBank/DDBJ databases">
        <title>Complete genome sequence of Acinetobacter baylyi strain GFJ2.</title>
        <authorList>
            <person name="Tabata M."/>
            <person name="Kuboki S."/>
            <person name="Gibu N."/>
            <person name="Kinouchi Y."/>
            <person name="Vangnai A."/>
            <person name="Kasai D."/>
            <person name="Fukuda M."/>
        </authorList>
    </citation>
    <scope>NUCLEOTIDE SEQUENCE [LARGE SCALE GENOMIC DNA]</scope>
    <source>
        <strain evidence="2 3">GFJ2</strain>
    </source>
</reference>
<dbReference type="Proteomes" id="UP000185674">
    <property type="component" value="Chromosome"/>
</dbReference>